<dbReference type="AlphaFoldDB" id="A0A6J2YN00"/>
<evidence type="ECO:0000256" key="4">
    <source>
        <dbReference type="ARBA" id="ARBA00039886"/>
    </source>
</evidence>
<keyword evidence="8" id="KW-1185">Reference proteome</keyword>
<feature type="zinc finger region" description="C3H1-type" evidence="6">
    <location>
        <begin position="1"/>
        <end position="25"/>
    </location>
</feature>
<keyword evidence="6" id="KW-0862">Zinc</keyword>
<dbReference type="GO" id="GO:0008270">
    <property type="term" value="F:zinc ion binding"/>
    <property type="evidence" value="ECO:0007669"/>
    <property type="project" value="UniProtKB-KW"/>
</dbReference>
<evidence type="ECO:0000256" key="6">
    <source>
        <dbReference type="PROSITE-ProRule" id="PRU00723"/>
    </source>
</evidence>
<evidence type="ECO:0000256" key="3">
    <source>
        <dbReference type="ARBA" id="ARBA00037262"/>
    </source>
</evidence>
<dbReference type="OrthoDB" id="20729at2759"/>
<dbReference type="PANTHER" id="PTHR46527">
    <property type="entry name" value="NUCLEOPORIN-LIKE PROTEIN 2"/>
    <property type="match status" value="1"/>
</dbReference>
<dbReference type="FunCoup" id="A0A6J2YN00">
    <property type="interactions" value="74"/>
</dbReference>
<evidence type="ECO:0000259" key="7">
    <source>
        <dbReference type="PROSITE" id="PS50103"/>
    </source>
</evidence>
<dbReference type="RefSeq" id="XP_030764651.1">
    <property type="nucleotide sequence ID" value="XM_030908791.1"/>
</dbReference>
<dbReference type="InParanoid" id="A0A6J2YN00"/>
<dbReference type="Proteomes" id="UP000504635">
    <property type="component" value="Unplaced"/>
</dbReference>
<reference evidence="9" key="1">
    <citation type="submission" date="2025-08" db="UniProtKB">
        <authorList>
            <consortium name="RefSeq"/>
        </authorList>
    </citation>
    <scope>IDENTIFICATION</scope>
    <source>
        <tissue evidence="9">Gonads</tissue>
    </source>
</reference>
<dbReference type="PANTHER" id="PTHR46527:SF1">
    <property type="entry name" value="NUCLEOPORIN NUP42"/>
    <property type="match status" value="1"/>
</dbReference>
<comment type="function">
    <text evidence="3">Required for the export of mRNAs containing poly(A) tails from the nucleus into the cytoplasm.</text>
</comment>
<keyword evidence="2" id="KW-0539">Nucleus</keyword>
<dbReference type="InterPro" id="IPR051767">
    <property type="entry name" value="Nucleoporin_NUP42"/>
</dbReference>
<name>A0A6J2YN00_SITOR</name>
<dbReference type="Pfam" id="PF00642">
    <property type="entry name" value="zf-CCCH"/>
    <property type="match status" value="1"/>
</dbReference>
<protein>
    <recommendedName>
        <fullName evidence="4">Nucleoporin NUP42</fullName>
    </recommendedName>
    <alternativeName>
        <fullName evidence="5">Nucleoporin-like protein 2</fullName>
    </alternativeName>
</protein>
<sequence>MVICKYYLQGICKFGSSCYNEHQNPQNYVDNRQSTSILRQSNFGAPQHIPQPSKPTGNVDLNTLIKAVITDTTGAEKGGQWLLSCYAPYKEKPAFPGFEDTSPEEIRLGFYEAQKNGTLDQYKQQLQGLHQRELAKIRALQNPDKEVINILQCIYNTPPSSYSGTYGENSITQASNTGQLVYGAQTNPTYTLNDNIFNRQQNNRNIFGGNSKDVFNTSQPQAQATLFNSSAANVFSHNQNNIFNNQVNSNIFTNTNLQVNNTNAAAPQMSGNVFATSSGIFSGGSQNLFSTQNTKNVYGEPPKALLNQQPNIFKPTNQTNNIQVQNILTSQQPANLFNSNQNVFGTVPNLQETQSIVDTQKYSASIFGTQIFNVNPVSDQNNIDETLYSKEEELTDIEKKWFESDSIDLMNIPSKPPIYNMCFKT</sequence>
<accession>A0A6J2YN00</accession>
<dbReference type="GeneID" id="115888908"/>
<organism evidence="8 9">
    <name type="scientific">Sitophilus oryzae</name>
    <name type="common">Rice weevil</name>
    <name type="synonym">Curculio oryzae</name>
    <dbReference type="NCBI Taxonomy" id="7048"/>
    <lineage>
        <taxon>Eukaryota</taxon>
        <taxon>Metazoa</taxon>
        <taxon>Ecdysozoa</taxon>
        <taxon>Arthropoda</taxon>
        <taxon>Hexapoda</taxon>
        <taxon>Insecta</taxon>
        <taxon>Pterygota</taxon>
        <taxon>Neoptera</taxon>
        <taxon>Endopterygota</taxon>
        <taxon>Coleoptera</taxon>
        <taxon>Polyphaga</taxon>
        <taxon>Cucujiformia</taxon>
        <taxon>Curculionidae</taxon>
        <taxon>Dryophthorinae</taxon>
        <taxon>Sitophilus</taxon>
    </lineage>
</organism>
<dbReference type="PROSITE" id="PS50103">
    <property type="entry name" value="ZF_C3H1"/>
    <property type="match status" value="1"/>
</dbReference>
<dbReference type="GO" id="GO:0031965">
    <property type="term" value="C:nuclear membrane"/>
    <property type="evidence" value="ECO:0007669"/>
    <property type="project" value="UniProtKB-SubCell"/>
</dbReference>
<comment type="subcellular location">
    <subcellularLocation>
        <location evidence="1">Nucleus membrane</location>
        <topology evidence="1">Peripheral membrane protein</topology>
        <orientation evidence="1">Cytoplasmic side</orientation>
    </subcellularLocation>
</comment>
<evidence type="ECO:0000256" key="2">
    <source>
        <dbReference type="ARBA" id="ARBA00023242"/>
    </source>
</evidence>
<keyword evidence="6" id="KW-0479">Metal-binding</keyword>
<evidence type="ECO:0000313" key="8">
    <source>
        <dbReference type="Proteomes" id="UP000504635"/>
    </source>
</evidence>
<keyword evidence="6" id="KW-0863">Zinc-finger</keyword>
<gene>
    <name evidence="9" type="primary">LOC115888908</name>
</gene>
<evidence type="ECO:0000256" key="1">
    <source>
        <dbReference type="ARBA" id="ARBA00004335"/>
    </source>
</evidence>
<dbReference type="InterPro" id="IPR000571">
    <property type="entry name" value="Znf_CCCH"/>
</dbReference>
<evidence type="ECO:0000256" key="5">
    <source>
        <dbReference type="ARBA" id="ARBA00042384"/>
    </source>
</evidence>
<feature type="domain" description="C3H1-type" evidence="7">
    <location>
        <begin position="1"/>
        <end position="25"/>
    </location>
</feature>
<proteinExistence type="predicted"/>
<evidence type="ECO:0000313" key="9">
    <source>
        <dbReference type="RefSeq" id="XP_030764651.1"/>
    </source>
</evidence>
<dbReference type="KEGG" id="soy:115888908"/>